<reference evidence="1" key="1">
    <citation type="journal article" date="2015" name="Nature">
        <title>Complex archaea that bridge the gap between prokaryotes and eukaryotes.</title>
        <authorList>
            <person name="Spang A."/>
            <person name="Saw J.H."/>
            <person name="Jorgensen S.L."/>
            <person name="Zaremba-Niedzwiedzka K."/>
            <person name="Martijn J."/>
            <person name="Lind A.E."/>
            <person name="van Eijk R."/>
            <person name="Schleper C."/>
            <person name="Guy L."/>
            <person name="Ettema T.J."/>
        </authorList>
    </citation>
    <scope>NUCLEOTIDE SEQUENCE</scope>
</reference>
<organism evidence="1">
    <name type="scientific">marine sediment metagenome</name>
    <dbReference type="NCBI Taxonomy" id="412755"/>
    <lineage>
        <taxon>unclassified sequences</taxon>
        <taxon>metagenomes</taxon>
        <taxon>ecological metagenomes</taxon>
    </lineage>
</organism>
<proteinExistence type="predicted"/>
<dbReference type="AlphaFoldDB" id="A0A0F9M6H4"/>
<evidence type="ECO:0000313" key="1">
    <source>
        <dbReference type="EMBL" id="KKM94906.1"/>
    </source>
</evidence>
<sequence>MEVVGSIPTGTTNLALLLINSFMAIELREHTGKLTTIATIVPLILAWYVFDGYYARATTVEDVETKVVAVEDQVKIVNRHMFNLLQVLKTQWITRKTVLEYRKQQGDNLTPAEKVELKNVTELLETLSQKKSETVSQ</sequence>
<comment type="caution">
    <text evidence="1">The sequence shown here is derived from an EMBL/GenBank/DDBJ whole genome shotgun (WGS) entry which is preliminary data.</text>
</comment>
<gene>
    <name evidence="1" type="ORF">LCGC14_1193520</name>
</gene>
<name>A0A0F9M6H4_9ZZZZ</name>
<dbReference type="EMBL" id="LAZR01006077">
    <property type="protein sequence ID" value="KKM94906.1"/>
    <property type="molecule type" value="Genomic_DNA"/>
</dbReference>
<accession>A0A0F9M6H4</accession>
<protein>
    <submittedName>
        <fullName evidence="1">Uncharacterized protein</fullName>
    </submittedName>
</protein>